<sequence>MSQPVSPIPSDYTAVTPYLIVRDANAAIAFYQTVFGAIETMRIDGPDGKIGHAELRINGQPLMLASEHPEYQALSPQTIGGSPVGLLVYVEDADATAALAVVHGATLSRPVADQFYGDRSGTLVDPFGHHWYVSSRREALSIDEIQARAAAAGDC</sequence>
<dbReference type="InterPro" id="IPR037523">
    <property type="entry name" value="VOC_core"/>
</dbReference>
<evidence type="ECO:0000313" key="2">
    <source>
        <dbReference type="EMBL" id="MBM3114322.1"/>
    </source>
</evidence>
<dbReference type="SUPFAM" id="SSF54593">
    <property type="entry name" value="Glyoxalase/Bleomycin resistance protein/Dihydroxybiphenyl dioxygenase"/>
    <property type="match status" value="1"/>
</dbReference>
<name>A0ABS2BFD1_9NEIS</name>
<dbReference type="Gene3D" id="3.30.720.110">
    <property type="match status" value="1"/>
</dbReference>
<dbReference type="InterPro" id="IPR004360">
    <property type="entry name" value="Glyas_Fos-R_dOase_dom"/>
</dbReference>
<dbReference type="EMBL" id="JAESND010000001">
    <property type="protein sequence ID" value="MBM3114322.1"/>
    <property type="molecule type" value="Genomic_DNA"/>
</dbReference>
<dbReference type="CDD" id="cd07246">
    <property type="entry name" value="VOC_like"/>
    <property type="match status" value="1"/>
</dbReference>
<reference evidence="2 3" key="1">
    <citation type="submission" date="2021-01" db="EMBL/GenBank/DDBJ databases">
        <title>Draft Genome Sequence and Polyhydroxyalkanoate Biosynthetic Potential of Jeongeupia naejangsanensis Type Strain DSM 24253.</title>
        <authorList>
            <person name="Turrini P."/>
            <person name="Artuso I."/>
            <person name="Lugli G.A."/>
            <person name="Frangipani E."/>
            <person name="Ventura M."/>
            <person name="Visca P."/>
        </authorList>
    </citation>
    <scope>NUCLEOTIDE SEQUENCE [LARGE SCALE GENOMIC DNA]</scope>
    <source>
        <strain evidence="2 3">DSM 24253</strain>
    </source>
</reference>
<dbReference type="RefSeq" id="WP_203536023.1">
    <property type="nucleotide sequence ID" value="NZ_JAESND010000001.1"/>
</dbReference>
<dbReference type="Gene3D" id="3.30.720.120">
    <property type="match status" value="1"/>
</dbReference>
<dbReference type="PANTHER" id="PTHR34109:SF1">
    <property type="entry name" value="VOC DOMAIN-CONTAINING PROTEIN"/>
    <property type="match status" value="1"/>
</dbReference>
<proteinExistence type="predicted"/>
<dbReference type="Proteomes" id="UP000809431">
    <property type="component" value="Unassembled WGS sequence"/>
</dbReference>
<organism evidence="2 3">
    <name type="scientific">Jeongeupia naejangsanensis</name>
    <dbReference type="NCBI Taxonomy" id="613195"/>
    <lineage>
        <taxon>Bacteria</taxon>
        <taxon>Pseudomonadati</taxon>
        <taxon>Pseudomonadota</taxon>
        <taxon>Betaproteobacteria</taxon>
        <taxon>Neisseriales</taxon>
        <taxon>Chitinibacteraceae</taxon>
        <taxon>Jeongeupia</taxon>
    </lineage>
</organism>
<feature type="domain" description="VOC" evidence="1">
    <location>
        <begin position="11"/>
        <end position="136"/>
    </location>
</feature>
<comment type="caution">
    <text evidence="2">The sequence shown here is derived from an EMBL/GenBank/DDBJ whole genome shotgun (WGS) entry which is preliminary data.</text>
</comment>
<protein>
    <submittedName>
        <fullName evidence="2">VOC family protein</fullName>
    </submittedName>
</protein>
<dbReference type="InterPro" id="IPR029068">
    <property type="entry name" value="Glyas_Bleomycin-R_OHBP_Dase"/>
</dbReference>
<evidence type="ECO:0000313" key="3">
    <source>
        <dbReference type="Proteomes" id="UP000809431"/>
    </source>
</evidence>
<dbReference type="PANTHER" id="PTHR34109">
    <property type="entry name" value="BNAUNNG04460D PROTEIN-RELATED"/>
    <property type="match status" value="1"/>
</dbReference>
<keyword evidence="3" id="KW-1185">Reference proteome</keyword>
<accession>A0ABS2BFD1</accession>
<dbReference type="Pfam" id="PF00903">
    <property type="entry name" value="Glyoxalase"/>
    <property type="match status" value="1"/>
</dbReference>
<dbReference type="PROSITE" id="PS51819">
    <property type="entry name" value="VOC"/>
    <property type="match status" value="1"/>
</dbReference>
<evidence type="ECO:0000259" key="1">
    <source>
        <dbReference type="PROSITE" id="PS51819"/>
    </source>
</evidence>
<gene>
    <name evidence="2" type="ORF">JMJ54_00655</name>
</gene>